<evidence type="ECO:0000256" key="8">
    <source>
        <dbReference type="ARBA" id="ARBA00022670"/>
    </source>
</evidence>
<dbReference type="Gene3D" id="3.30.70.270">
    <property type="match status" value="1"/>
</dbReference>
<dbReference type="GO" id="GO:0000166">
    <property type="term" value="F:nucleotide binding"/>
    <property type="evidence" value="ECO:0007669"/>
    <property type="project" value="UniProtKB-KW"/>
</dbReference>
<dbReference type="GO" id="GO:0008236">
    <property type="term" value="F:serine-type peptidase activity"/>
    <property type="evidence" value="ECO:0007669"/>
    <property type="project" value="UniProtKB-KW"/>
</dbReference>
<keyword evidence="19 25" id="KW-0472">Membrane</keyword>
<feature type="region of interest" description="Disordered" evidence="24">
    <location>
        <begin position="949"/>
        <end position="991"/>
    </location>
</feature>
<evidence type="ECO:0000256" key="15">
    <source>
        <dbReference type="ARBA" id="ARBA00022825"/>
    </source>
</evidence>
<organismHost>
    <name type="scientific">Gallus gallus</name>
    <name type="common">Chicken</name>
    <dbReference type="NCBI Taxonomy" id="9031"/>
</organismHost>
<feature type="transmembrane region" description="Helical" evidence="25">
    <location>
        <begin position="330"/>
        <end position="356"/>
    </location>
</feature>
<evidence type="ECO:0000256" key="19">
    <source>
        <dbReference type="ARBA" id="ARBA00023136"/>
    </source>
</evidence>
<keyword evidence="10 25" id="KW-0812">Transmembrane</keyword>
<comment type="function">
    <text evidence="21">Responsible for the cleavage of the polyprotein into functional products.</text>
</comment>
<evidence type="ECO:0000256" key="13">
    <source>
        <dbReference type="ARBA" id="ARBA00022758"/>
    </source>
</evidence>
<feature type="transmembrane region" description="Helical" evidence="25">
    <location>
        <begin position="362"/>
        <end position="387"/>
    </location>
</feature>
<keyword evidence="16" id="KW-1043">Host membrane</keyword>
<keyword evidence="12" id="KW-0547">Nucleotide-binding</keyword>
<dbReference type="SUPFAM" id="SSF50494">
    <property type="entry name" value="Trypsin-like serine proteases"/>
    <property type="match status" value="1"/>
</dbReference>
<keyword evidence="9" id="KW-0808">Transferase</keyword>
<dbReference type="GO" id="GO:0075523">
    <property type="term" value="P:viral translational frameshifting"/>
    <property type="evidence" value="ECO:0007669"/>
    <property type="project" value="UniProtKB-KW"/>
</dbReference>
<evidence type="ECO:0000256" key="12">
    <source>
        <dbReference type="ARBA" id="ARBA00022741"/>
    </source>
</evidence>
<dbReference type="Pfam" id="PF13365">
    <property type="entry name" value="Trypsin_2"/>
    <property type="match status" value="1"/>
</dbReference>
<evidence type="ECO:0000256" key="5">
    <source>
        <dbReference type="ARBA" id="ARBA00022484"/>
    </source>
</evidence>
<keyword evidence="13" id="KW-0688">Ribosomal frameshifting</keyword>
<keyword evidence="8" id="KW-0645">Protease</keyword>
<evidence type="ECO:0000256" key="10">
    <source>
        <dbReference type="ARBA" id="ARBA00022692"/>
    </source>
</evidence>
<keyword evidence="6" id="KW-0191">Covalent protein-RNA linkage</keyword>
<dbReference type="Pfam" id="PF00680">
    <property type="entry name" value="RdRP_1"/>
    <property type="match status" value="1"/>
</dbReference>
<keyword evidence="18 25" id="KW-1133">Transmembrane helix</keyword>
<evidence type="ECO:0000256" key="11">
    <source>
        <dbReference type="ARBA" id="ARBA00022695"/>
    </source>
</evidence>
<dbReference type="InterPro" id="IPR009003">
    <property type="entry name" value="Peptidase_S1_PA"/>
</dbReference>
<dbReference type="GO" id="GO:0039694">
    <property type="term" value="P:viral RNA genome replication"/>
    <property type="evidence" value="ECO:0007669"/>
    <property type="project" value="InterPro"/>
</dbReference>
<keyword evidence="5" id="KW-0696">RNA-directed RNA polymerase</keyword>
<evidence type="ECO:0000313" key="27">
    <source>
        <dbReference type="EMBL" id="ADG45752.1"/>
    </source>
</evidence>
<keyword evidence="11" id="KW-0548">Nucleotidyltransferase</keyword>
<reference evidence="28" key="1">
    <citation type="journal article" date="2011" name="Avian Dis.">
        <title>Sequence analyses of the representative Chinese-prevalent strain of avian nephritis virus in healthy chicken flocks.</title>
        <authorList>
            <person name="Zhao W."/>
            <person name="Hua X.G."/>
            <person name="Yuan C.L."/>
            <person name="Cui L."/>
            <person name="Shan T.L."/>
            <person name="Dai X.Q."/>
            <person name="Zhu A.L."/>
            <person name="Yu Y."/>
            <person name="Zhu C.X."/>
            <person name="Yang Z.B."/>
        </authorList>
    </citation>
    <scope>NUCLEOTIDE SEQUENCE [LARGE SCALE GENOMIC DNA]</scope>
</reference>
<evidence type="ECO:0000256" key="23">
    <source>
        <dbReference type="SAM" id="Coils"/>
    </source>
</evidence>
<organism evidence="27 28">
    <name type="scientific">Avian nephritis virus 1</name>
    <name type="common">ANV-1</name>
    <dbReference type="NCBI Taxonomy" id="336960"/>
    <lineage>
        <taxon>Viruses</taxon>
        <taxon>Riboviria</taxon>
        <taxon>Orthornavirae</taxon>
        <taxon>Pisuviricota</taxon>
        <taxon>Stelpaviricetes</taxon>
        <taxon>Stellavirales</taxon>
        <taxon>Astroviridae</taxon>
        <taxon>Avastrovirus</taxon>
        <taxon>Avastrovirus galli</taxon>
        <taxon>Avastrovirus 2</taxon>
    </lineage>
</organism>
<sequence length="1520" mass="171565">MASAGPTGAGACPPKAFTAQAGLAKLVNPAGLNSILLRGKDEFGATQAWKELMGCDVIFARSINQWYGLKGTTYYELTVVLGQPLYKPVADPELTEEEKAVMTVVQSRFAQSNSSIVLARTLLNKNCELKCRVRELTDQLGNTEVQLAREKVKAAAFKLENRKLLVENENLKKQLEEKETKFNWKGLRSALIWLFVALLFAGYITGSDAACTLVDVPSPVKIGFETFKQMCLHKDSYLPEGAFDKEALALECSQHADGSDGDVYYMDCKESITNSISGKTSLTGMIRDVFKVDEIAATTKAVWHFAMDFSLAYPICVMFCPILTRSKKHAILAACCALVAKCCGLRLLPFTLVLTYAPLETAIAGCIYGLGYIDIPVVTLLHWVGLVLKAIFIPDDCFIGTRISHALAWSIMLPIWIITQELMAFTEFPLELQIITTVVVCTAGFGLRYLTGTVTITEPDGTVKKYKRISNAKSAIGTISAVLLEKAKAVRGVIPPFPSKADNIVKIEVDVDGGSMGVGFRLGNYLYTAGHVVGEAKIAKVTWKGLTSQAKVLGQTELPLFTDTLARLEVPKPFTQLPVFRLAKSAENDYVQMVCFDHNMQSVVSFSGWANIDGEYLNAPFETYAGTSGSPIINRDGRILGVHFGSNAVVSQGYVISRLFASEPAVRQCKSDEDLAEEIVRKVMGGIRVSFASLTSELEKQREELNALKQLVNDLLDTDLLSPEKKKGKTKRTVRGQKHKTKSISKAAFMKTKVLTEEEYRRLEDEGFSKDEIKEIVDNLREQAWIDYQNQLDEEGDDDWYDQMMEDERINNQIDQEIERNLEDRGEWYGQRKITFKERAMLRFIQLGRQQQTATISFPDGHEDKAEEIFSKVVTTEDLPEGETSEAALSLPNKIVHQMGKRLNFKHVKIHPDKTFMKSGVTQFEETPEGNIILKAKTTTVAPKEELVLQQGEQQPQQVEQQQQPQQPAVEEKKRTPPPKPQRKPKTGAKAKCLDCGETFVERQDFHVCKSKKLKEPPSGGFTPVPDYLRWNNWQIYMEPLDLRITVPDNYPILGHIAIDKLVERKKKVNDPLLKMLEQPKCEGFTSTTWTRKAYTKSFEKFDYGNAVDFEQDYPELTAFADAAVLAEVGYMEGTHVIPIQETSKNMDSTPAFPKMLDFDSEKDYLAAHGMTEYVETQIGKQTGKPLWWCFLKNEILKEKKVSEDDIRIITCSDPVITRLGASFDTEQNERMKERTETHHAQVGWTPFFGGLDKRVRRITSCGRTQVLELDRTRFDGTIPVQLFQRMRTMRKFFLTRRSRKRYGKLLDWYNAQLTDRITLLPTGEVTHVKKGNPSGQFSTTVDNNLFNEWLTAFEFAFQHLENHGTIPTVKDYRANVDFLCYGDDRLLAYNPSFVNYDPQKTIDMYKNIFGMWVKPENIKLFGSPTGSSFCGFTLVKPHGRWVGVVNVNKLLQSLKTPTHRLPDIESLWGKLVSLKIMCYHSDPEAVSYLSNQIKRVEEYARGEGIELPEVGPDFYRKIW</sequence>
<dbReference type="GO" id="GO:0003723">
    <property type="term" value="F:RNA binding"/>
    <property type="evidence" value="ECO:0007669"/>
    <property type="project" value="InterPro"/>
</dbReference>
<dbReference type="SUPFAM" id="SSF56672">
    <property type="entry name" value="DNA/RNA polymerases"/>
    <property type="match status" value="1"/>
</dbReference>
<protein>
    <recommendedName>
        <fullName evidence="4">Non-structural polyprotein 1AB</fullName>
    </recommendedName>
</protein>
<organismHost>
    <name type="scientific">Meleagris gallopavo</name>
    <name type="common">Wild turkey</name>
    <dbReference type="NCBI Taxonomy" id="9103"/>
</organismHost>
<feature type="coiled-coil region" evidence="23">
    <location>
        <begin position="691"/>
        <end position="718"/>
    </location>
</feature>
<name>F2VU08_ANV1</name>
<proteinExistence type="inferred from homology"/>
<dbReference type="InterPro" id="IPR043502">
    <property type="entry name" value="DNA/RNA_pol_sf"/>
</dbReference>
<dbReference type="GO" id="GO:0003968">
    <property type="term" value="F:RNA-directed RNA polymerase activity"/>
    <property type="evidence" value="ECO:0007669"/>
    <property type="project" value="UniProtKB-KW"/>
</dbReference>
<feature type="domain" description="RdRp catalytic" evidence="26">
    <location>
        <begin position="1265"/>
        <end position="1398"/>
    </location>
</feature>
<accession>F2VU08</accession>
<evidence type="ECO:0000313" key="28">
    <source>
        <dbReference type="Proteomes" id="UP000106972"/>
    </source>
</evidence>
<dbReference type="PROSITE" id="PS50507">
    <property type="entry name" value="RDRP_SSRNA_POS"/>
    <property type="match status" value="1"/>
</dbReference>
<evidence type="ECO:0000256" key="4">
    <source>
        <dbReference type="ARBA" id="ARBA00019743"/>
    </source>
</evidence>
<evidence type="ECO:0000256" key="3">
    <source>
        <dbReference type="ARBA" id="ARBA00011245"/>
    </source>
</evidence>
<evidence type="ECO:0000256" key="6">
    <source>
        <dbReference type="ARBA" id="ARBA00022520"/>
    </source>
</evidence>
<feature type="transmembrane region" description="Helical" evidence="25">
    <location>
        <begin position="186"/>
        <end position="204"/>
    </location>
</feature>
<keyword evidence="15" id="KW-0720">Serine protease</keyword>
<dbReference type="InterPro" id="IPR043128">
    <property type="entry name" value="Rev_trsase/Diguanyl_cyclase"/>
</dbReference>
<dbReference type="GO" id="GO:0006351">
    <property type="term" value="P:DNA-templated transcription"/>
    <property type="evidence" value="ECO:0007669"/>
    <property type="project" value="InterPro"/>
</dbReference>
<dbReference type="InterPro" id="IPR007094">
    <property type="entry name" value="RNA-dir_pol_PSvirus"/>
</dbReference>
<keyword evidence="23" id="KW-0175">Coiled coil</keyword>
<evidence type="ECO:0000256" key="21">
    <source>
        <dbReference type="ARBA" id="ARBA00045910"/>
    </source>
</evidence>
<dbReference type="InterPro" id="IPR043504">
    <property type="entry name" value="Peptidase_S1_PA_chymotrypsin"/>
</dbReference>
<feature type="coiled-coil region" evidence="23">
    <location>
        <begin position="133"/>
        <end position="181"/>
    </location>
</feature>
<comment type="subcellular location">
    <subcellularLocation>
        <location evidence="1">Host membrane</location>
        <topology evidence="1">Multi-pass membrane protein</topology>
    </subcellularLocation>
</comment>
<dbReference type="Gene3D" id="2.40.10.10">
    <property type="entry name" value="Trypsin-like serine proteases"/>
    <property type="match status" value="2"/>
</dbReference>
<dbReference type="Pfam" id="PF19416">
    <property type="entry name" value="Astro_VPg"/>
    <property type="match status" value="1"/>
</dbReference>
<evidence type="ECO:0000256" key="22">
    <source>
        <dbReference type="ARBA" id="ARBA00047383"/>
    </source>
</evidence>
<comment type="similarity">
    <text evidence="2">Belongs to the astroviridae polyprotein 1AB family.</text>
</comment>
<dbReference type="GO" id="GO:0033644">
    <property type="term" value="C:host cell membrane"/>
    <property type="evidence" value="ECO:0007669"/>
    <property type="project" value="UniProtKB-SubCell"/>
</dbReference>
<comment type="function">
    <text evidence="20">Protein covalently attached to the 5' extremity of the genomic and subgenomic RNAs. It may serve as a primer for the replicase.</text>
</comment>
<evidence type="ECO:0000256" key="14">
    <source>
        <dbReference type="ARBA" id="ARBA00022801"/>
    </source>
</evidence>
<keyword evidence="17" id="KW-0693">Viral RNA replication</keyword>
<evidence type="ECO:0000256" key="24">
    <source>
        <dbReference type="SAM" id="MobiDB-lite"/>
    </source>
</evidence>
<evidence type="ECO:0000256" key="9">
    <source>
        <dbReference type="ARBA" id="ARBA00022679"/>
    </source>
</evidence>
<dbReference type="InterPro" id="IPR045836">
    <property type="entry name" value="Astro_VPg"/>
</dbReference>
<evidence type="ECO:0000256" key="17">
    <source>
        <dbReference type="ARBA" id="ARBA00022953"/>
    </source>
</evidence>
<evidence type="ECO:0000256" key="2">
    <source>
        <dbReference type="ARBA" id="ARBA00005873"/>
    </source>
</evidence>
<feature type="compositionally biased region" description="Low complexity" evidence="24">
    <location>
        <begin position="949"/>
        <end position="969"/>
    </location>
</feature>
<comment type="subunit">
    <text evidence="3">Monomer.</text>
</comment>
<comment type="catalytic activity">
    <reaction evidence="22">
        <text>RNA(n) + a ribonucleoside 5'-triphosphate = RNA(n+1) + diphosphate</text>
        <dbReference type="Rhea" id="RHEA:21248"/>
        <dbReference type="Rhea" id="RHEA-COMP:14527"/>
        <dbReference type="Rhea" id="RHEA-COMP:17342"/>
        <dbReference type="ChEBI" id="CHEBI:33019"/>
        <dbReference type="ChEBI" id="CHEBI:61557"/>
        <dbReference type="ChEBI" id="CHEBI:140395"/>
    </reaction>
</comment>
<evidence type="ECO:0000256" key="18">
    <source>
        <dbReference type="ARBA" id="ARBA00022989"/>
    </source>
</evidence>
<dbReference type="GO" id="GO:0006508">
    <property type="term" value="P:proteolysis"/>
    <property type="evidence" value="ECO:0007669"/>
    <property type="project" value="UniProtKB-KW"/>
</dbReference>
<evidence type="ECO:0000259" key="26">
    <source>
        <dbReference type="PROSITE" id="PS50507"/>
    </source>
</evidence>
<feature type="transmembrane region" description="Helical" evidence="25">
    <location>
        <begin position="399"/>
        <end position="418"/>
    </location>
</feature>
<dbReference type="EMBL" id="HM029238">
    <property type="protein sequence ID" value="ADG45752.1"/>
    <property type="molecule type" value="Genomic_RNA"/>
</dbReference>
<dbReference type="CDD" id="cd21372">
    <property type="entry name" value="cwf21_CWC21-like"/>
    <property type="match status" value="1"/>
</dbReference>
<dbReference type="CDD" id="cd23172">
    <property type="entry name" value="ps-ssRNAv_Astroviridae_RdRp"/>
    <property type="match status" value="1"/>
</dbReference>
<evidence type="ECO:0000256" key="25">
    <source>
        <dbReference type="SAM" id="Phobius"/>
    </source>
</evidence>
<evidence type="ECO:0000256" key="16">
    <source>
        <dbReference type="ARBA" id="ARBA00022870"/>
    </source>
</evidence>
<keyword evidence="7" id="KW-0597">Phosphoprotein</keyword>
<keyword evidence="14" id="KW-0378">Hydrolase</keyword>
<evidence type="ECO:0000256" key="20">
    <source>
        <dbReference type="ARBA" id="ARBA00045606"/>
    </source>
</evidence>
<evidence type="ECO:0000256" key="7">
    <source>
        <dbReference type="ARBA" id="ARBA00022553"/>
    </source>
</evidence>
<evidence type="ECO:0000256" key="1">
    <source>
        <dbReference type="ARBA" id="ARBA00004301"/>
    </source>
</evidence>
<feature type="transmembrane region" description="Helical" evidence="25">
    <location>
        <begin position="301"/>
        <end position="323"/>
    </location>
</feature>
<dbReference type="InterPro" id="IPR001205">
    <property type="entry name" value="RNA-dir_pol_C"/>
</dbReference>
<dbReference type="Proteomes" id="UP000106972">
    <property type="component" value="Segment"/>
</dbReference>